<dbReference type="InterPro" id="IPR013128">
    <property type="entry name" value="Peptidase_C1A"/>
</dbReference>
<comment type="caution">
    <text evidence="10">The sequence shown here is derived from an EMBL/GenBank/DDBJ whole genome shotgun (WGS) entry which is preliminary data.</text>
</comment>
<dbReference type="InterPro" id="IPR000169">
    <property type="entry name" value="Pept_cys_AS"/>
</dbReference>
<keyword evidence="3" id="KW-0378">Hydrolase</keyword>
<evidence type="ECO:0000259" key="9">
    <source>
        <dbReference type="SMART" id="SM00848"/>
    </source>
</evidence>
<dbReference type="Pfam" id="PF08246">
    <property type="entry name" value="Inhibitor_I29"/>
    <property type="match status" value="1"/>
</dbReference>
<dbReference type="Pfam" id="PF00112">
    <property type="entry name" value="Peptidase_C1"/>
    <property type="match status" value="1"/>
</dbReference>
<dbReference type="PROSITE" id="PS00139">
    <property type="entry name" value="THIOL_PROTEASE_CYS"/>
    <property type="match status" value="1"/>
</dbReference>
<accession>A0A8S0ZCL9</accession>
<dbReference type="SUPFAM" id="SSF54001">
    <property type="entry name" value="Cysteine proteinases"/>
    <property type="match status" value="1"/>
</dbReference>
<dbReference type="InterPro" id="IPR039417">
    <property type="entry name" value="Peptidase_C1A_papain-like"/>
</dbReference>
<feature type="chain" id="PRO_5035787933" evidence="7">
    <location>
        <begin position="18"/>
        <end position="332"/>
    </location>
</feature>
<evidence type="ECO:0000256" key="3">
    <source>
        <dbReference type="ARBA" id="ARBA00022801"/>
    </source>
</evidence>
<evidence type="ECO:0000256" key="2">
    <source>
        <dbReference type="ARBA" id="ARBA00022670"/>
    </source>
</evidence>
<dbReference type="InterPro" id="IPR025661">
    <property type="entry name" value="Pept_asp_AS"/>
</dbReference>
<evidence type="ECO:0000313" key="11">
    <source>
        <dbReference type="Proteomes" id="UP000494256"/>
    </source>
</evidence>
<dbReference type="InterPro" id="IPR025660">
    <property type="entry name" value="Pept_his_AS"/>
</dbReference>
<name>A0A8S0ZCL9_ARCPL</name>
<dbReference type="PRINTS" id="PR00705">
    <property type="entry name" value="PAPAIN"/>
</dbReference>
<dbReference type="SMART" id="SM00848">
    <property type="entry name" value="Inhibitor_I29"/>
    <property type="match status" value="1"/>
</dbReference>
<evidence type="ECO:0000256" key="4">
    <source>
        <dbReference type="ARBA" id="ARBA00022807"/>
    </source>
</evidence>
<dbReference type="PROSITE" id="PS00640">
    <property type="entry name" value="THIOL_PROTEASE_ASN"/>
    <property type="match status" value="1"/>
</dbReference>
<proteinExistence type="inferred from homology"/>
<keyword evidence="5" id="KW-0865">Zymogen</keyword>
<dbReference type="CDD" id="cd02248">
    <property type="entry name" value="Peptidase_C1A"/>
    <property type="match status" value="1"/>
</dbReference>
<keyword evidence="2" id="KW-0645">Protease</keyword>
<evidence type="ECO:0000256" key="5">
    <source>
        <dbReference type="ARBA" id="ARBA00023145"/>
    </source>
</evidence>
<evidence type="ECO:0000313" key="10">
    <source>
        <dbReference type="EMBL" id="CAB3230374.1"/>
    </source>
</evidence>
<dbReference type="InterPro" id="IPR038765">
    <property type="entry name" value="Papain-like_cys_pep_sf"/>
</dbReference>
<evidence type="ECO:0000256" key="1">
    <source>
        <dbReference type="ARBA" id="ARBA00008455"/>
    </source>
</evidence>
<keyword evidence="4" id="KW-0788">Thiol protease</keyword>
<keyword evidence="7" id="KW-0732">Signal</keyword>
<reference evidence="10 11" key="1">
    <citation type="submission" date="2020-04" db="EMBL/GenBank/DDBJ databases">
        <authorList>
            <person name="Wallbank WR R."/>
            <person name="Pardo Diaz C."/>
            <person name="Kozak K."/>
            <person name="Martin S."/>
            <person name="Jiggins C."/>
            <person name="Moest M."/>
            <person name="Warren A I."/>
            <person name="Byers J.R.P. K."/>
            <person name="Montejo-Kovacevich G."/>
            <person name="Yen C E."/>
        </authorList>
    </citation>
    <scope>NUCLEOTIDE SEQUENCE [LARGE SCALE GENOMIC DNA]</scope>
</reference>
<evidence type="ECO:0000256" key="6">
    <source>
        <dbReference type="ARBA" id="ARBA00023157"/>
    </source>
</evidence>
<dbReference type="PANTHER" id="PTHR12411">
    <property type="entry name" value="CYSTEINE PROTEASE FAMILY C1-RELATED"/>
    <property type="match status" value="1"/>
</dbReference>
<comment type="similarity">
    <text evidence="1">Belongs to the peptidase C1 family.</text>
</comment>
<dbReference type="Proteomes" id="UP000494256">
    <property type="component" value="Unassembled WGS sequence"/>
</dbReference>
<feature type="domain" description="Cathepsin propeptide inhibitor" evidence="9">
    <location>
        <begin position="31"/>
        <end position="87"/>
    </location>
</feature>
<dbReference type="OrthoDB" id="6344725at2759"/>
<evidence type="ECO:0000259" key="8">
    <source>
        <dbReference type="SMART" id="SM00645"/>
    </source>
</evidence>
<dbReference type="InterPro" id="IPR000668">
    <property type="entry name" value="Peptidase_C1A_C"/>
</dbReference>
<feature type="signal peptide" evidence="7">
    <location>
        <begin position="1"/>
        <end position="17"/>
    </location>
</feature>
<dbReference type="GO" id="GO:0008234">
    <property type="term" value="F:cysteine-type peptidase activity"/>
    <property type="evidence" value="ECO:0007669"/>
    <property type="project" value="UniProtKB-KW"/>
</dbReference>
<dbReference type="InterPro" id="IPR013201">
    <property type="entry name" value="Prot_inhib_I29"/>
</dbReference>
<feature type="domain" description="Peptidase C1A papain C-terminal" evidence="8">
    <location>
        <begin position="117"/>
        <end position="330"/>
    </location>
</feature>
<dbReference type="EMBL" id="CADEBD010000288">
    <property type="protein sequence ID" value="CAB3230374.1"/>
    <property type="molecule type" value="Genomic_DNA"/>
</dbReference>
<gene>
    <name evidence="10" type="ORF">APLA_LOCUS4571</name>
</gene>
<dbReference type="Gene3D" id="3.90.70.10">
    <property type="entry name" value="Cysteine proteinases"/>
    <property type="match status" value="1"/>
</dbReference>
<evidence type="ECO:0000256" key="7">
    <source>
        <dbReference type="SAM" id="SignalP"/>
    </source>
</evidence>
<dbReference type="PROSITE" id="PS00639">
    <property type="entry name" value="THIOL_PROTEASE_HIS"/>
    <property type="match status" value="1"/>
</dbReference>
<dbReference type="SMART" id="SM00645">
    <property type="entry name" value="Pept_C1"/>
    <property type="match status" value="1"/>
</dbReference>
<dbReference type="AlphaFoldDB" id="A0A8S0ZCL9"/>
<keyword evidence="6" id="KW-1015">Disulfide bond</keyword>
<organism evidence="10 11">
    <name type="scientific">Arctia plantaginis</name>
    <name type="common">Wood tiger moth</name>
    <name type="synonym">Phalaena plantaginis</name>
    <dbReference type="NCBI Taxonomy" id="874455"/>
    <lineage>
        <taxon>Eukaryota</taxon>
        <taxon>Metazoa</taxon>
        <taxon>Ecdysozoa</taxon>
        <taxon>Arthropoda</taxon>
        <taxon>Hexapoda</taxon>
        <taxon>Insecta</taxon>
        <taxon>Pterygota</taxon>
        <taxon>Neoptera</taxon>
        <taxon>Endopterygota</taxon>
        <taxon>Lepidoptera</taxon>
        <taxon>Glossata</taxon>
        <taxon>Ditrysia</taxon>
        <taxon>Noctuoidea</taxon>
        <taxon>Erebidae</taxon>
        <taxon>Arctiinae</taxon>
        <taxon>Arctia</taxon>
    </lineage>
</organism>
<sequence>MYAFFLITACLCVSVFAKSVEYSLEDADRYFEDFIKEFDKQYANEMEKETRFQIFKKNLEDANRLNKEHPDAVFGITAFMDLTTKEFVSTYTCLREDATQVYCDKIIHDADIDYSGAPESFDWRDKNVVTPVKDQGGCGSCWAFSATACVESQYAIKHREAIPLSEQELMDCDENSDGCGGGFMSTAMKALIAKGGQMKESDYKYEGSKGKCRLDKSKIVAKVTDCISYNLTSQEKVKQVLYKVGPISIGIQAAYLNMYTGGIFPDNLCLGKISHGVLLVGYGTENGKPYWLVKNSWARSFGERGYFRLHRSDNPKGACQMLNDAMTTATVE</sequence>
<protein>
    <submittedName>
        <fullName evidence="10">Uncharacterized protein</fullName>
    </submittedName>
</protein>
<dbReference type="GO" id="GO:0006508">
    <property type="term" value="P:proteolysis"/>
    <property type="evidence" value="ECO:0007669"/>
    <property type="project" value="UniProtKB-KW"/>
</dbReference>